<evidence type="ECO:0000313" key="3">
    <source>
        <dbReference type="Proteomes" id="UP000008022"/>
    </source>
</evidence>
<dbReference type="SMART" id="SM00256">
    <property type="entry name" value="FBOX"/>
    <property type="match status" value="1"/>
</dbReference>
<protein>
    <recommendedName>
        <fullName evidence="1">F-box domain-containing protein</fullName>
    </recommendedName>
</protein>
<dbReference type="Pfam" id="PF08268">
    <property type="entry name" value="FBA_3"/>
    <property type="match status" value="1"/>
</dbReference>
<reference evidence="2" key="2">
    <citation type="submission" date="2015-06" db="UniProtKB">
        <authorList>
            <consortium name="EnsemblPlants"/>
        </authorList>
    </citation>
    <scope>IDENTIFICATION</scope>
</reference>
<dbReference type="AlphaFoldDB" id="A0A0E0QKK9"/>
<evidence type="ECO:0000259" key="1">
    <source>
        <dbReference type="PROSITE" id="PS50181"/>
    </source>
</evidence>
<dbReference type="InterPro" id="IPR050796">
    <property type="entry name" value="SCF_F-box_component"/>
</dbReference>
<dbReference type="OMA" id="METTEVW"/>
<reference evidence="3" key="1">
    <citation type="submission" date="2013-06" db="EMBL/GenBank/DDBJ databases">
        <authorList>
            <person name="Zhao Q."/>
        </authorList>
    </citation>
    <scope>NUCLEOTIDE SEQUENCE</scope>
    <source>
        <strain evidence="3">cv. W1943</strain>
    </source>
</reference>
<accession>A0A0E0QKK9</accession>
<dbReference type="PROSITE" id="PS50181">
    <property type="entry name" value="FBOX"/>
    <property type="match status" value="1"/>
</dbReference>
<dbReference type="InterPro" id="IPR036047">
    <property type="entry name" value="F-box-like_dom_sf"/>
</dbReference>
<dbReference type="Gene3D" id="1.20.1280.50">
    <property type="match status" value="1"/>
</dbReference>
<dbReference type="InterPro" id="IPR001810">
    <property type="entry name" value="F-box_dom"/>
</dbReference>
<dbReference type="SUPFAM" id="SSF81383">
    <property type="entry name" value="F-box domain"/>
    <property type="match status" value="1"/>
</dbReference>
<evidence type="ECO:0000313" key="2">
    <source>
        <dbReference type="EnsemblPlants" id="ORUFI08G21220.1"/>
    </source>
</evidence>
<dbReference type="HOGENOM" id="CLU_053613_0_0_1"/>
<dbReference type="NCBIfam" id="TIGR01640">
    <property type="entry name" value="F_box_assoc_1"/>
    <property type="match status" value="1"/>
</dbReference>
<dbReference type="PANTHER" id="PTHR31672:SF13">
    <property type="entry name" value="F-BOX PROTEIN CPR30-LIKE"/>
    <property type="match status" value="1"/>
</dbReference>
<organism evidence="2 3">
    <name type="scientific">Oryza rufipogon</name>
    <name type="common">Brownbeard rice</name>
    <name type="synonym">Asian wild rice</name>
    <dbReference type="NCBI Taxonomy" id="4529"/>
    <lineage>
        <taxon>Eukaryota</taxon>
        <taxon>Viridiplantae</taxon>
        <taxon>Streptophyta</taxon>
        <taxon>Embryophyta</taxon>
        <taxon>Tracheophyta</taxon>
        <taxon>Spermatophyta</taxon>
        <taxon>Magnoliopsida</taxon>
        <taxon>Liliopsida</taxon>
        <taxon>Poales</taxon>
        <taxon>Poaceae</taxon>
        <taxon>BOP clade</taxon>
        <taxon>Oryzoideae</taxon>
        <taxon>Oryzeae</taxon>
        <taxon>Oryzinae</taxon>
        <taxon>Oryza</taxon>
    </lineage>
</organism>
<dbReference type="Proteomes" id="UP000008022">
    <property type="component" value="Unassembled WGS sequence"/>
</dbReference>
<dbReference type="Gramene" id="ORUFI08G21220.1">
    <property type="protein sequence ID" value="ORUFI08G21220.1"/>
    <property type="gene ID" value="ORUFI08G21220"/>
</dbReference>
<sequence length="388" mass="43450">MPPRKAPAMENVGVVDFPTDVLVDILSQLPTSSRRLCRLVCRRWRDTIDKRTPERDVRTKMLTFVKGLDNEASAYVVDEARGRHRRVWTSSCSVDVIGTRNGLICVLDGGTGAVTVANPATRESLPVPPPPPRQAGLLPCFPDARTHEAYGFAFHPATLRYAVVHVPCYFNKSGTFDAVQVYTLGRGGRGAPPSWRSVPTPGASGRFQPGGVACVDGVAYWITAGTPAAIMSLDLKDNRVAPVKWSPETPGRGCRCSYRLTEMRGRLCVAVTVEETEKPTKRVEVWWMESTRDQRWTRRYNIMLETPKQHVMWPLFAHGENVLTVAQVFKEYNLHKHKVSDKRSSQCSMVKIWKKKPGVEIMNYGVADHTGISTFAYMETSEPLEIYK</sequence>
<feature type="domain" description="F-box" evidence="1">
    <location>
        <begin position="11"/>
        <end position="61"/>
    </location>
</feature>
<dbReference type="EnsemblPlants" id="ORUFI08G21220.1">
    <property type="protein sequence ID" value="ORUFI08G21220.1"/>
    <property type="gene ID" value="ORUFI08G21220"/>
</dbReference>
<keyword evidence="3" id="KW-1185">Reference proteome</keyword>
<name>A0A0E0QKK9_ORYRU</name>
<dbReference type="PANTHER" id="PTHR31672">
    <property type="entry name" value="BNACNNG10540D PROTEIN"/>
    <property type="match status" value="1"/>
</dbReference>
<proteinExistence type="predicted"/>
<dbReference type="InterPro" id="IPR017451">
    <property type="entry name" value="F-box-assoc_interact_dom"/>
</dbReference>
<dbReference type="InterPro" id="IPR013187">
    <property type="entry name" value="F-box-assoc_dom_typ3"/>
</dbReference>
<dbReference type="Pfam" id="PF00646">
    <property type="entry name" value="F-box"/>
    <property type="match status" value="1"/>
</dbReference>
<dbReference type="eggNOG" id="ENOG502STSX">
    <property type="taxonomic scope" value="Eukaryota"/>
</dbReference>